<organism evidence="1 2">
    <name type="scientific">Bacillus amyloliquefaciens</name>
    <name type="common">Bacillus velezensis</name>
    <dbReference type="NCBI Taxonomy" id="1390"/>
    <lineage>
        <taxon>Bacteria</taxon>
        <taxon>Bacillati</taxon>
        <taxon>Bacillota</taxon>
        <taxon>Bacilli</taxon>
        <taxon>Bacillales</taxon>
        <taxon>Bacillaceae</taxon>
        <taxon>Bacillus</taxon>
        <taxon>Bacillus amyloliquefaciens group</taxon>
    </lineage>
</organism>
<dbReference type="EMBL" id="MOEA01000001">
    <property type="protein sequence ID" value="OIK22158.1"/>
    <property type="molecule type" value="Genomic_DNA"/>
</dbReference>
<dbReference type="AlphaFoldDB" id="A0AAP7N8W2"/>
<dbReference type="Proteomes" id="UP000180036">
    <property type="component" value="Unassembled WGS sequence"/>
</dbReference>
<evidence type="ECO:0000313" key="1">
    <source>
        <dbReference type="EMBL" id="OIK22158.1"/>
    </source>
</evidence>
<sequence>MNEYTECPECGNDQIIDYGEMAVEYETSVKTGKLLKRNKEGHSIWCAQKCRCGWDSYSEKYE</sequence>
<comment type="caution">
    <text evidence="1">The sequence shown here is derived from an EMBL/GenBank/DDBJ whole genome shotgun (WGS) entry which is preliminary data.</text>
</comment>
<reference evidence="1 2" key="1">
    <citation type="submission" date="2016-10" db="EMBL/GenBank/DDBJ databases">
        <authorList>
            <person name="Marach S."/>
            <person name="Prathuangwong S."/>
            <person name="Takikawa Y."/>
            <person name="Dohra H."/>
        </authorList>
    </citation>
    <scope>NUCLEOTIDE SEQUENCE [LARGE SCALE GENOMIC DNA]</scope>
    <source>
        <strain evidence="1 2">K2</strain>
    </source>
</reference>
<accession>A0AAP7N8W2</accession>
<evidence type="ECO:0000313" key="2">
    <source>
        <dbReference type="Proteomes" id="UP000180036"/>
    </source>
</evidence>
<name>A0AAP7N8W2_BACAM</name>
<proteinExistence type="predicted"/>
<protein>
    <submittedName>
        <fullName evidence="1">Uncharacterized protein</fullName>
    </submittedName>
</protein>
<gene>
    <name evidence="1" type="ORF">BKP66_00865</name>
</gene>
<dbReference type="RefSeq" id="WP_069007369.1">
    <property type="nucleotide sequence ID" value="NZ_CP136641.1"/>
</dbReference>